<proteinExistence type="predicted"/>
<reference evidence="3 4" key="1">
    <citation type="submission" date="2017-10" db="EMBL/GenBank/DDBJ databases">
        <title>Comparative genomics in systemic dimorphic fungi from Ajellomycetaceae.</title>
        <authorList>
            <person name="Munoz J.F."/>
            <person name="Mcewen J.G."/>
            <person name="Clay O.K."/>
            <person name="Cuomo C.A."/>
        </authorList>
    </citation>
    <scope>NUCLEOTIDE SEQUENCE [LARGE SCALE GENOMIC DNA]</scope>
    <source>
        <strain evidence="3 4">UAMH7299</strain>
    </source>
</reference>
<dbReference type="STRING" id="1447883.A0A2B7YQH3"/>
<evidence type="ECO:0000313" key="4">
    <source>
        <dbReference type="Proteomes" id="UP000224634"/>
    </source>
</evidence>
<feature type="domain" description="DUF8021" evidence="2">
    <location>
        <begin position="165"/>
        <end position="270"/>
    </location>
</feature>
<evidence type="ECO:0000313" key="3">
    <source>
        <dbReference type="EMBL" id="PGH23311.1"/>
    </source>
</evidence>
<name>A0A2B7YQH3_POLH7</name>
<gene>
    <name evidence="3" type="ORF">AJ80_02563</name>
</gene>
<dbReference type="EMBL" id="PDNA01000025">
    <property type="protein sequence ID" value="PGH23311.1"/>
    <property type="molecule type" value="Genomic_DNA"/>
</dbReference>
<protein>
    <recommendedName>
        <fullName evidence="2">DUF8021 domain-containing protein</fullName>
    </recommendedName>
</protein>
<organism evidence="3 4">
    <name type="scientific">Polytolypa hystricis (strain UAMH7299)</name>
    <dbReference type="NCBI Taxonomy" id="1447883"/>
    <lineage>
        <taxon>Eukaryota</taxon>
        <taxon>Fungi</taxon>
        <taxon>Dikarya</taxon>
        <taxon>Ascomycota</taxon>
        <taxon>Pezizomycotina</taxon>
        <taxon>Eurotiomycetes</taxon>
        <taxon>Eurotiomycetidae</taxon>
        <taxon>Onygenales</taxon>
        <taxon>Onygenales incertae sedis</taxon>
        <taxon>Polytolypa</taxon>
    </lineage>
</organism>
<dbReference type="InterPro" id="IPR058334">
    <property type="entry name" value="DUF8021"/>
</dbReference>
<evidence type="ECO:0000256" key="1">
    <source>
        <dbReference type="SAM" id="SignalP"/>
    </source>
</evidence>
<feature type="chain" id="PRO_5012428392" description="DUF8021 domain-containing protein" evidence="1">
    <location>
        <begin position="25"/>
        <end position="273"/>
    </location>
</feature>
<feature type="signal peptide" evidence="1">
    <location>
        <begin position="1"/>
        <end position="24"/>
    </location>
</feature>
<dbReference type="AlphaFoldDB" id="A0A2B7YQH3"/>
<sequence length="273" mass="30207">MYKSTVLSLSLAAAAATLFSPALAQSRFCPRQALEEVTREYILSQTAGSLDPISYFLSYTPAYTENFKSMPIEEGLVATTPLKIDYHRSLYDIFECATYTEIIVTDPSHPYVIGTQLRLFPTPDDGLYIGNFDSIITDEGDWLFDAEGTLQYASQEAWTEIPKSERDSREAIQAAGDAYLDLFKDDSVEVPWGAPCNRLEGGNYTGSGLLSDSCNVDIPCCHELVNRKYIIDEVLGAVSVFLEFGGEGGSPDSHEFRLEGGKLRYIHTLTVTE</sequence>
<dbReference type="Proteomes" id="UP000224634">
    <property type="component" value="Unassembled WGS sequence"/>
</dbReference>
<accession>A0A2B7YQH3</accession>
<keyword evidence="4" id="KW-1185">Reference proteome</keyword>
<evidence type="ECO:0000259" key="2">
    <source>
        <dbReference type="Pfam" id="PF26061"/>
    </source>
</evidence>
<dbReference type="OrthoDB" id="3515051at2759"/>
<keyword evidence="1" id="KW-0732">Signal</keyword>
<comment type="caution">
    <text evidence="3">The sequence shown here is derived from an EMBL/GenBank/DDBJ whole genome shotgun (WGS) entry which is preliminary data.</text>
</comment>
<dbReference type="Pfam" id="PF26061">
    <property type="entry name" value="DUF8021"/>
    <property type="match status" value="1"/>
</dbReference>